<proteinExistence type="predicted"/>
<dbReference type="RefSeq" id="WP_139076028.1">
    <property type="nucleotide sequence ID" value="NZ_VDFU01000006.1"/>
</dbReference>
<protein>
    <recommendedName>
        <fullName evidence="4">Copper chaperone PCu(A)C</fullName>
    </recommendedName>
</protein>
<sequence length="135" mass="14346">MPFTDHANRSLLASVTFLSLATSSPVSANEDGLSSGRDILAWGITTSASVQLIPAEDHPADILFVNRLTHGNALEMVFALEIDGLVVEVEVSNGIGEQPDLLFVTPPMGFVAIPSRIEVHEGETGRIAIMHALLS</sequence>
<feature type="chain" id="PRO_5022677690" description="Copper chaperone PCu(A)C" evidence="1">
    <location>
        <begin position="29"/>
        <end position="135"/>
    </location>
</feature>
<evidence type="ECO:0000313" key="3">
    <source>
        <dbReference type="Proteomes" id="UP000305887"/>
    </source>
</evidence>
<dbReference type="OrthoDB" id="7870123at2"/>
<dbReference type="Proteomes" id="UP000305887">
    <property type="component" value="Unassembled WGS sequence"/>
</dbReference>
<name>A0A5C4N183_9RHOB</name>
<dbReference type="AlphaFoldDB" id="A0A5C4N183"/>
<keyword evidence="1" id="KW-0732">Signal</keyword>
<evidence type="ECO:0000313" key="2">
    <source>
        <dbReference type="EMBL" id="TNC50707.1"/>
    </source>
</evidence>
<comment type="caution">
    <text evidence="2">The sequence shown here is derived from an EMBL/GenBank/DDBJ whole genome shotgun (WGS) entry which is preliminary data.</text>
</comment>
<accession>A0A5C4N183</accession>
<feature type="signal peptide" evidence="1">
    <location>
        <begin position="1"/>
        <end position="28"/>
    </location>
</feature>
<evidence type="ECO:0000256" key="1">
    <source>
        <dbReference type="SAM" id="SignalP"/>
    </source>
</evidence>
<keyword evidence="3" id="KW-1185">Reference proteome</keyword>
<gene>
    <name evidence="2" type="ORF">FHG66_06945</name>
</gene>
<organism evidence="2 3">
    <name type="scientific">Rubellimicrobium rubrum</name>
    <dbReference type="NCBI Taxonomy" id="2585369"/>
    <lineage>
        <taxon>Bacteria</taxon>
        <taxon>Pseudomonadati</taxon>
        <taxon>Pseudomonadota</taxon>
        <taxon>Alphaproteobacteria</taxon>
        <taxon>Rhodobacterales</taxon>
        <taxon>Roseobacteraceae</taxon>
        <taxon>Rubellimicrobium</taxon>
    </lineage>
</organism>
<dbReference type="EMBL" id="VDFU01000006">
    <property type="protein sequence ID" value="TNC50707.1"/>
    <property type="molecule type" value="Genomic_DNA"/>
</dbReference>
<reference evidence="2 3" key="1">
    <citation type="submission" date="2019-06" db="EMBL/GenBank/DDBJ databases">
        <title>YIM 131921 draft genome.</title>
        <authorList>
            <person name="Jiang L."/>
        </authorList>
    </citation>
    <scope>NUCLEOTIDE SEQUENCE [LARGE SCALE GENOMIC DNA]</scope>
    <source>
        <strain evidence="2 3">YIM 131921</strain>
    </source>
</reference>
<evidence type="ECO:0008006" key="4">
    <source>
        <dbReference type="Google" id="ProtNLM"/>
    </source>
</evidence>